<protein>
    <recommendedName>
        <fullName evidence="4">DUF4309 domain-containing protein</fullName>
    </recommendedName>
</protein>
<dbReference type="Proteomes" id="UP000092024">
    <property type="component" value="Unassembled WGS sequence"/>
</dbReference>
<dbReference type="OrthoDB" id="2083243at2"/>
<reference evidence="2 3" key="1">
    <citation type="submission" date="2016-05" db="EMBL/GenBank/DDBJ databases">
        <title>Paenibacillus oryzae. sp. nov., isolated from the rice root.</title>
        <authorList>
            <person name="Zhang J."/>
            <person name="Zhang X."/>
        </authorList>
    </citation>
    <scope>NUCLEOTIDE SEQUENCE [LARGE SCALE GENOMIC DNA]</scope>
    <source>
        <strain evidence="2 3">1DrF-4</strain>
    </source>
</reference>
<dbReference type="AlphaFoldDB" id="A0A1A5YGR0"/>
<proteinExistence type="predicted"/>
<feature type="chain" id="PRO_5039429412" description="DUF4309 domain-containing protein" evidence="1">
    <location>
        <begin position="29"/>
        <end position="197"/>
    </location>
</feature>
<evidence type="ECO:0008006" key="4">
    <source>
        <dbReference type="Google" id="ProtNLM"/>
    </source>
</evidence>
<evidence type="ECO:0000313" key="2">
    <source>
        <dbReference type="EMBL" id="OBR64772.1"/>
    </source>
</evidence>
<sequence length="197" mass="21875">MSSKKRKLLTITAVWCFWWAMGFAPAEAVPQMKTAASVMASETEIDAANQVPLQLAGIEAEGFGLNRQAAYRTKRTNQITAYPGPVQVFDVEMGKIIKTIPNDARFQQMALEWTKTVTGLAPQMSPGQGYSYVIRVPLAAQTAIRSGSIHFNADNLFLFLAKDKPPLLLAFNSDNKPYLFLFRSNTDDFVKRIALPL</sequence>
<keyword evidence="1" id="KW-0732">Signal</keyword>
<dbReference type="EMBL" id="LYPA01000064">
    <property type="protein sequence ID" value="OBR64772.1"/>
    <property type="molecule type" value="Genomic_DNA"/>
</dbReference>
<accession>A0A1A5YGR0</accession>
<organism evidence="2 3">
    <name type="scientific">Paenibacillus oryzae</name>
    <dbReference type="NCBI Taxonomy" id="1844972"/>
    <lineage>
        <taxon>Bacteria</taxon>
        <taxon>Bacillati</taxon>
        <taxon>Bacillota</taxon>
        <taxon>Bacilli</taxon>
        <taxon>Bacillales</taxon>
        <taxon>Paenibacillaceae</taxon>
        <taxon>Paenibacillus</taxon>
    </lineage>
</organism>
<evidence type="ECO:0000313" key="3">
    <source>
        <dbReference type="Proteomes" id="UP000092024"/>
    </source>
</evidence>
<comment type="caution">
    <text evidence="2">The sequence shown here is derived from an EMBL/GenBank/DDBJ whole genome shotgun (WGS) entry which is preliminary data.</text>
</comment>
<keyword evidence="3" id="KW-1185">Reference proteome</keyword>
<evidence type="ECO:0000256" key="1">
    <source>
        <dbReference type="SAM" id="SignalP"/>
    </source>
</evidence>
<gene>
    <name evidence="2" type="ORF">A7K91_04090</name>
</gene>
<name>A0A1A5YGR0_9BACL</name>
<dbReference type="STRING" id="1844972.A7K91_04090"/>
<dbReference type="RefSeq" id="WP_068683798.1">
    <property type="nucleotide sequence ID" value="NZ_LYPA01000064.1"/>
</dbReference>
<feature type="signal peptide" evidence="1">
    <location>
        <begin position="1"/>
        <end position="28"/>
    </location>
</feature>